<comment type="similarity">
    <text evidence="2 9">Belongs to the branched chain amino acid transporter family.</text>
</comment>
<evidence type="ECO:0000256" key="4">
    <source>
        <dbReference type="ARBA" id="ARBA00022475"/>
    </source>
</evidence>
<protein>
    <recommendedName>
        <fullName evidence="9">Branched-chain amino acid transport system carrier protein</fullName>
    </recommendedName>
</protein>
<keyword evidence="11" id="KW-1185">Reference proteome</keyword>
<evidence type="ECO:0000256" key="6">
    <source>
        <dbReference type="ARBA" id="ARBA00022970"/>
    </source>
</evidence>
<reference evidence="10 11" key="1">
    <citation type="submission" date="2020-08" db="EMBL/GenBank/DDBJ databases">
        <title>Functional genomics of gut bacteria from endangered species of beetles.</title>
        <authorList>
            <person name="Carlos-Shanley C."/>
        </authorList>
    </citation>
    <scope>NUCLEOTIDE SEQUENCE [LARGE SCALE GENOMIC DNA]</scope>
    <source>
        <strain evidence="10 11">S00124</strain>
    </source>
</reference>
<evidence type="ECO:0000256" key="1">
    <source>
        <dbReference type="ARBA" id="ARBA00004651"/>
    </source>
</evidence>
<evidence type="ECO:0000256" key="2">
    <source>
        <dbReference type="ARBA" id="ARBA00008540"/>
    </source>
</evidence>
<organism evidence="10 11">
    <name type="scientific">Comamonas odontotermitis</name>
    <dbReference type="NCBI Taxonomy" id="379895"/>
    <lineage>
        <taxon>Bacteria</taxon>
        <taxon>Pseudomonadati</taxon>
        <taxon>Pseudomonadota</taxon>
        <taxon>Betaproteobacteria</taxon>
        <taxon>Burkholderiales</taxon>
        <taxon>Comamonadaceae</taxon>
        <taxon>Comamonas</taxon>
    </lineage>
</organism>
<dbReference type="RefSeq" id="WP_184709559.1">
    <property type="nucleotide sequence ID" value="NZ_JACHKZ010000018.1"/>
</dbReference>
<feature type="transmembrane region" description="Helical" evidence="9">
    <location>
        <begin position="313"/>
        <end position="331"/>
    </location>
</feature>
<feature type="transmembrane region" description="Helical" evidence="9">
    <location>
        <begin position="149"/>
        <end position="170"/>
    </location>
</feature>
<feature type="transmembrane region" description="Helical" evidence="9">
    <location>
        <begin position="370"/>
        <end position="390"/>
    </location>
</feature>
<keyword evidence="8 9" id="KW-0472">Membrane</keyword>
<evidence type="ECO:0000256" key="3">
    <source>
        <dbReference type="ARBA" id="ARBA00022448"/>
    </source>
</evidence>
<feature type="transmembrane region" description="Helical" evidence="9">
    <location>
        <begin position="410"/>
        <end position="429"/>
    </location>
</feature>
<evidence type="ECO:0000256" key="8">
    <source>
        <dbReference type="ARBA" id="ARBA00023136"/>
    </source>
</evidence>
<evidence type="ECO:0000256" key="5">
    <source>
        <dbReference type="ARBA" id="ARBA00022692"/>
    </source>
</evidence>
<keyword evidence="6 9" id="KW-0029">Amino-acid transport</keyword>
<dbReference type="Pfam" id="PF05525">
    <property type="entry name" value="Branch_AA_trans"/>
    <property type="match status" value="1"/>
</dbReference>
<gene>
    <name evidence="10" type="ORF">HNP33_002826</name>
</gene>
<dbReference type="InterPro" id="IPR004685">
    <property type="entry name" value="Brnchd-chn_aa_trnsp_Livcs"/>
</dbReference>
<keyword evidence="4" id="KW-1003">Cell membrane</keyword>
<proteinExistence type="inferred from homology"/>
<keyword evidence="3 9" id="KW-0813">Transport</keyword>
<accession>A0ABR6RHT5</accession>
<dbReference type="Proteomes" id="UP000562492">
    <property type="component" value="Unassembled WGS sequence"/>
</dbReference>
<comment type="subcellular location">
    <subcellularLocation>
        <location evidence="9">Cell inner membrane</location>
        <topology evidence="9">Multi-pass membrane protein</topology>
    </subcellularLocation>
    <subcellularLocation>
        <location evidence="1">Cell membrane</location>
        <topology evidence="1">Multi-pass membrane protein</topology>
    </subcellularLocation>
</comment>
<feature type="transmembrane region" description="Helical" evidence="9">
    <location>
        <begin position="9"/>
        <end position="28"/>
    </location>
</feature>
<comment type="caution">
    <text evidence="10">The sequence shown here is derived from an EMBL/GenBank/DDBJ whole genome shotgun (WGS) entry which is preliminary data.</text>
</comment>
<evidence type="ECO:0000313" key="11">
    <source>
        <dbReference type="Proteomes" id="UP000562492"/>
    </source>
</evidence>
<comment type="function">
    <text evidence="9">Component of the transport system for branched-chain amino acids.</text>
</comment>
<feature type="transmembrane region" description="Helical" evidence="9">
    <location>
        <begin position="40"/>
        <end position="63"/>
    </location>
</feature>
<sequence length="439" mass="45140">MKTLKTRDIVALGFMTFALFLGAGNIIFPPIVGMAAGGNLLGAAIGFLLTGVGLPLLGVVALARVGGGLDTLTQPIGRIAGTALACAIYLTIGPLFATPRTATVSFEMGLAPFVGNTPVMLLVFTIAYFSLVMLLSLFPGKLMDNIGKLITPVLILALAILGGAAIFAPVGGYSTATADYSTQMAAFAQGFLQGYQTMDALASLVFGIVIVNAIKAAGVADRRLHTRYAIYAGLIAATGLGLVYVSLLYQGATSGTLAGNAATGVQILTAYVQHTFGSAGLYLLAAVILLACLTTGVGLVSACSAFFSDLTGFSYRGVVVALCIFSATVANQGLAQLIAVAVPVLVGIYPVAIALIALSLMHRWGQPSRVYIPVMLVALLFGLLDAAKALQWTTLVPEWLEHLPGAALGMGWVTPVAATLAIAACADWISARQQKPAKA</sequence>
<name>A0ABR6RHT5_9BURK</name>
<evidence type="ECO:0000256" key="9">
    <source>
        <dbReference type="RuleBase" id="RU362122"/>
    </source>
</evidence>
<evidence type="ECO:0000256" key="7">
    <source>
        <dbReference type="ARBA" id="ARBA00022989"/>
    </source>
</evidence>
<keyword evidence="7 9" id="KW-1133">Transmembrane helix</keyword>
<dbReference type="PANTHER" id="PTHR30588">
    <property type="entry name" value="BRANCHED-CHAIN AMINO ACID TRANSPORT SYSTEM 2 CARRIER PROTEIN"/>
    <property type="match status" value="1"/>
</dbReference>
<feature type="transmembrane region" description="Helical" evidence="9">
    <location>
        <begin position="117"/>
        <end position="137"/>
    </location>
</feature>
<feature type="transmembrane region" description="Helical" evidence="9">
    <location>
        <begin position="281"/>
        <end position="306"/>
    </location>
</feature>
<feature type="transmembrane region" description="Helical" evidence="9">
    <location>
        <begin position="337"/>
        <end position="358"/>
    </location>
</feature>
<feature type="transmembrane region" description="Helical" evidence="9">
    <location>
        <begin position="229"/>
        <end position="249"/>
    </location>
</feature>
<feature type="transmembrane region" description="Helical" evidence="9">
    <location>
        <begin position="200"/>
        <end position="217"/>
    </location>
</feature>
<dbReference type="EMBL" id="JACHKZ010000018">
    <property type="protein sequence ID" value="MBB6578727.1"/>
    <property type="molecule type" value="Genomic_DNA"/>
</dbReference>
<keyword evidence="5 9" id="KW-0812">Transmembrane</keyword>
<dbReference type="NCBIfam" id="TIGR00796">
    <property type="entry name" value="livcs"/>
    <property type="match status" value="1"/>
</dbReference>
<feature type="transmembrane region" description="Helical" evidence="9">
    <location>
        <begin position="75"/>
        <end position="97"/>
    </location>
</feature>
<evidence type="ECO:0000313" key="10">
    <source>
        <dbReference type="EMBL" id="MBB6578727.1"/>
    </source>
</evidence>
<dbReference type="PANTHER" id="PTHR30588:SF0">
    <property type="entry name" value="BRANCHED-CHAIN AMINO ACID PERMEASE BRNQ"/>
    <property type="match status" value="1"/>
</dbReference>